<dbReference type="Pfam" id="PF04390">
    <property type="entry name" value="LptE"/>
    <property type="match status" value="1"/>
</dbReference>
<comment type="similarity">
    <text evidence="6">Belongs to the LptE lipoprotein family.</text>
</comment>
<dbReference type="Gene3D" id="3.30.160.150">
    <property type="entry name" value="Lipoprotein like domain"/>
    <property type="match status" value="1"/>
</dbReference>
<keyword evidence="3" id="KW-0564">Palmitate</keyword>
<comment type="subunit">
    <text evidence="6">Component of the lipopolysaccharide transport and assembly complex. Interacts with LptD.</text>
</comment>
<dbReference type="KEGG" id="pmaw:MACH26_27880"/>
<keyword evidence="2 6" id="KW-0472">Membrane</keyword>
<evidence type="ECO:0000256" key="3">
    <source>
        <dbReference type="ARBA" id="ARBA00023139"/>
    </source>
</evidence>
<dbReference type="PANTHER" id="PTHR38098:SF1">
    <property type="entry name" value="LPS-ASSEMBLY LIPOPROTEIN LPTE"/>
    <property type="match status" value="1"/>
</dbReference>
<organism evidence="7 8">
    <name type="scientific">Planctobacterium marinum</name>
    <dbReference type="NCBI Taxonomy" id="1631968"/>
    <lineage>
        <taxon>Bacteria</taxon>
        <taxon>Pseudomonadati</taxon>
        <taxon>Pseudomonadota</taxon>
        <taxon>Gammaproteobacteria</taxon>
        <taxon>Alteromonadales</taxon>
        <taxon>Alteromonadaceae</taxon>
        <taxon>Planctobacterium</taxon>
    </lineage>
</organism>
<evidence type="ECO:0000256" key="1">
    <source>
        <dbReference type="ARBA" id="ARBA00022729"/>
    </source>
</evidence>
<dbReference type="GO" id="GO:0009279">
    <property type="term" value="C:cell outer membrane"/>
    <property type="evidence" value="ECO:0007669"/>
    <property type="project" value="UniProtKB-UniRule"/>
</dbReference>
<comment type="function">
    <text evidence="6">Together with LptD, is involved in the assembly of lipopolysaccharide (LPS) at the surface of the outer membrane. Required for the proper assembly of LptD. Binds LPS and may serve as the LPS recognition site at the outer membrane.</text>
</comment>
<keyword evidence="1" id="KW-0732">Signal</keyword>
<evidence type="ECO:0000256" key="4">
    <source>
        <dbReference type="ARBA" id="ARBA00023237"/>
    </source>
</evidence>
<name>A0AA48HPG4_9ALTE</name>
<evidence type="ECO:0000313" key="8">
    <source>
        <dbReference type="Proteomes" id="UP001333710"/>
    </source>
</evidence>
<dbReference type="AlphaFoldDB" id="A0AA48HPG4"/>
<dbReference type="GO" id="GO:0001530">
    <property type="term" value="F:lipopolysaccharide binding"/>
    <property type="evidence" value="ECO:0007669"/>
    <property type="project" value="TreeGrafter"/>
</dbReference>
<sequence>MVAALLTSGCGFKLRNDFQLDPRFQKVRVLNASQKTPLTETLIKRLDIYSADVINRSNPKQHHEFSVPTLFVMPERLERKLLSLFPTGQVAEYELLYYCQYQLQMPNGDIQDYSFELTREYQDDPDQVLAKSRELNLILSEMRRQAADRIIRQLSKNKYQN</sequence>
<dbReference type="GO" id="GO:0015920">
    <property type="term" value="P:lipopolysaccharide transport"/>
    <property type="evidence" value="ECO:0007669"/>
    <property type="project" value="TreeGrafter"/>
</dbReference>
<dbReference type="EMBL" id="AP027272">
    <property type="protein sequence ID" value="BDX07267.1"/>
    <property type="molecule type" value="Genomic_DNA"/>
</dbReference>
<keyword evidence="8" id="KW-1185">Reference proteome</keyword>
<dbReference type="PANTHER" id="PTHR38098">
    <property type="entry name" value="LPS-ASSEMBLY LIPOPROTEIN LPTE"/>
    <property type="match status" value="1"/>
</dbReference>
<reference evidence="7" key="1">
    <citation type="submission" date="2023-01" db="EMBL/GenBank/DDBJ databases">
        <title>Complete genome sequence of Planctobacterium marinum strain Dej080120_11.</title>
        <authorList>
            <person name="Ueki S."/>
            <person name="Maruyama F."/>
        </authorList>
    </citation>
    <scope>NUCLEOTIDE SEQUENCE</scope>
    <source>
        <strain evidence="7">Dej080120_11</strain>
    </source>
</reference>
<gene>
    <name evidence="6 7" type="primary">lptE</name>
    <name evidence="7" type="ORF">MACH26_27880</name>
</gene>
<dbReference type="InterPro" id="IPR007485">
    <property type="entry name" value="LPS_assembly_LptE"/>
</dbReference>
<evidence type="ECO:0000256" key="2">
    <source>
        <dbReference type="ARBA" id="ARBA00023136"/>
    </source>
</evidence>
<keyword evidence="4 6" id="KW-0998">Cell outer membrane</keyword>
<evidence type="ECO:0000313" key="7">
    <source>
        <dbReference type="EMBL" id="BDX07267.1"/>
    </source>
</evidence>
<accession>A0AA48HPG4</accession>
<dbReference type="GO" id="GO:1990351">
    <property type="term" value="C:transporter complex"/>
    <property type="evidence" value="ECO:0007669"/>
    <property type="project" value="TreeGrafter"/>
</dbReference>
<dbReference type="Proteomes" id="UP001333710">
    <property type="component" value="Chromosome"/>
</dbReference>
<protein>
    <recommendedName>
        <fullName evidence="6">LPS-assembly lipoprotein LptE</fullName>
    </recommendedName>
</protein>
<dbReference type="HAMAP" id="MF_01186">
    <property type="entry name" value="LPS_assembly_LptE"/>
    <property type="match status" value="1"/>
</dbReference>
<proteinExistence type="inferred from homology"/>
<keyword evidence="5 7" id="KW-0449">Lipoprotein</keyword>
<evidence type="ECO:0000256" key="5">
    <source>
        <dbReference type="ARBA" id="ARBA00023288"/>
    </source>
</evidence>
<evidence type="ECO:0000256" key="6">
    <source>
        <dbReference type="HAMAP-Rule" id="MF_01186"/>
    </source>
</evidence>
<dbReference type="GO" id="GO:0043165">
    <property type="term" value="P:Gram-negative-bacterium-type cell outer membrane assembly"/>
    <property type="evidence" value="ECO:0007669"/>
    <property type="project" value="UniProtKB-UniRule"/>
</dbReference>